<dbReference type="OrthoDB" id="8724542at2"/>
<proteinExistence type="predicted"/>
<comment type="caution">
    <text evidence="1">The sequence shown here is derived from an EMBL/GenBank/DDBJ whole genome shotgun (WGS) entry which is preliminary data.</text>
</comment>
<sequence>MACRLYRQIWRADQAPPASPLPEPQRAWQVPLPAPPLCHERGASMTATPRPTLRVTLIGASLLTLALGACGASPYTVDGAQCSPERHQALVGRNIGEVLLPPNLRKREVGPERVMTRDFNPARLTMFLDAKGWITGIACG</sequence>
<protein>
    <recommendedName>
        <fullName evidence="3">Peptidase inhibitor I78</fullName>
    </recommendedName>
</protein>
<evidence type="ECO:0008006" key="3">
    <source>
        <dbReference type="Google" id="ProtNLM"/>
    </source>
</evidence>
<evidence type="ECO:0000313" key="1">
    <source>
        <dbReference type="EMBL" id="TJZ85884.1"/>
    </source>
</evidence>
<reference evidence="1 2" key="1">
    <citation type="submission" date="2019-04" db="EMBL/GenBank/DDBJ databases">
        <authorList>
            <person name="Li J."/>
        </authorList>
    </citation>
    <scope>NUCLEOTIDE SEQUENCE [LARGE SCALE GENOMIC DNA]</scope>
    <source>
        <strain evidence="1 2">CCTCC AB2016182</strain>
    </source>
</reference>
<keyword evidence="2" id="KW-1185">Reference proteome</keyword>
<dbReference type="AlphaFoldDB" id="A0A4U0RCK4"/>
<dbReference type="EMBL" id="SUNH01000007">
    <property type="protein sequence ID" value="TJZ85884.1"/>
    <property type="molecule type" value="Genomic_DNA"/>
</dbReference>
<dbReference type="Gene3D" id="3.30.10.10">
    <property type="entry name" value="Trypsin Inhibitor V, subunit A"/>
    <property type="match status" value="1"/>
</dbReference>
<gene>
    <name evidence="1" type="ORF">FA740_05670</name>
</gene>
<dbReference type="InterPro" id="IPR021719">
    <property type="entry name" value="Prot_inh_I78"/>
</dbReference>
<name>A0A4U0RCK4_9RHOB</name>
<evidence type="ECO:0000313" key="2">
    <source>
        <dbReference type="Proteomes" id="UP000306223"/>
    </source>
</evidence>
<accession>A0A4U0RCK4</accession>
<organism evidence="1 2">
    <name type="scientific">Paracoccus hibiscisoli</name>
    <dbReference type="NCBI Taxonomy" id="2023261"/>
    <lineage>
        <taxon>Bacteria</taxon>
        <taxon>Pseudomonadati</taxon>
        <taxon>Pseudomonadota</taxon>
        <taxon>Alphaproteobacteria</taxon>
        <taxon>Rhodobacterales</taxon>
        <taxon>Paracoccaceae</taxon>
        <taxon>Paracoccus</taxon>
    </lineage>
</organism>
<dbReference type="Pfam" id="PF11720">
    <property type="entry name" value="Inhibitor_I78"/>
    <property type="match status" value="1"/>
</dbReference>
<dbReference type="Proteomes" id="UP000306223">
    <property type="component" value="Unassembled WGS sequence"/>
</dbReference>